<keyword evidence="3" id="KW-0804">Transcription</keyword>
<dbReference type="Pfam" id="PF00439">
    <property type="entry name" value="Bromodomain"/>
    <property type="match status" value="1"/>
</dbReference>
<evidence type="ECO:0000313" key="8">
    <source>
        <dbReference type="EMBL" id="CAJ1942101.1"/>
    </source>
</evidence>
<evidence type="ECO:0000256" key="4">
    <source>
        <dbReference type="PROSITE-ProRule" id="PRU00035"/>
    </source>
</evidence>
<dbReference type="PROSITE" id="PS50014">
    <property type="entry name" value="BROMODOMAIN_2"/>
    <property type="match status" value="1"/>
</dbReference>
<feature type="domain" description="NET" evidence="7">
    <location>
        <begin position="274"/>
        <end position="355"/>
    </location>
</feature>
<evidence type="ECO:0000256" key="5">
    <source>
        <dbReference type="SAM" id="MobiDB-lite"/>
    </source>
</evidence>
<reference evidence="8" key="1">
    <citation type="submission" date="2023-10" db="EMBL/GenBank/DDBJ databases">
        <authorList>
            <person name="Domelevo Entfellner J.-B."/>
        </authorList>
    </citation>
    <scope>NUCLEOTIDE SEQUENCE</scope>
</reference>
<dbReference type="Gene3D" id="1.20.1270.220">
    <property type="match status" value="1"/>
</dbReference>
<accession>A0AA86SCA5</accession>
<keyword evidence="2 4" id="KW-0103">Bromodomain</keyword>
<proteinExistence type="predicted"/>
<evidence type="ECO:0000256" key="2">
    <source>
        <dbReference type="ARBA" id="ARBA00023117"/>
    </source>
</evidence>
<sequence length="393" mass="44826">MDADPSLSHPKPDDYLEVFRASVHQILTRVNKLEKQVTEVEQFYESTDNVQANNSKGGSLVKEKGREKHPTGTKKPLQDASHIEASAAKRMQELMRQFSTILRQASANLLIFSVALPPQSCLLSFHFMITQHKWAWPFMDPVDVEGLGLHDYYEVIDKPMDFSTIKSKMEAKEGTGYNNVREIYADVRLIFKNAMKYNNEKNDVHVMAKTLLEKFEEKWLQLLPKVAEEEKRQLEEEAQAQLDVQLAQETTYANKAKDISTELSEVDMQLKSLKEMVIQKCRKLSTQEKKMLGVTLGKLSSENLYRALNVVAETNPIFQPAADEVDLDLDAQSDYTLWRLKAFVKDALEEQEKVDEGAAVNPNDNPDDKKNKKRRDSGDSSGKTNPKRKKLST</sequence>
<dbReference type="InterPro" id="IPR036427">
    <property type="entry name" value="Bromodomain-like_sf"/>
</dbReference>
<protein>
    <recommendedName>
        <fullName evidence="10">Transcription factor GTE1</fullName>
    </recommendedName>
</protein>
<organism evidence="8 9">
    <name type="scientific">Sphenostylis stenocarpa</name>
    <dbReference type="NCBI Taxonomy" id="92480"/>
    <lineage>
        <taxon>Eukaryota</taxon>
        <taxon>Viridiplantae</taxon>
        <taxon>Streptophyta</taxon>
        <taxon>Embryophyta</taxon>
        <taxon>Tracheophyta</taxon>
        <taxon>Spermatophyta</taxon>
        <taxon>Magnoliopsida</taxon>
        <taxon>eudicotyledons</taxon>
        <taxon>Gunneridae</taxon>
        <taxon>Pentapetalae</taxon>
        <taxon>rosids</taxon>
        <taxon>fabids</taxon>
        <taxon>Fabales</taxon>
        <taxon>Fabaceae</taxon>
        <taxon>Papilionoideae</taxon>
        <taxon>50 kb inversion clade</taxon>
        <taxon>NPAAA clade</taxon>
        <taxon>indigoferoid/millettioid clade</taxon>
        <taxon>Phaseoleae</taxon>
        <taxon>Sphenostylis</taxon>
    </lineage>
</organism>
<dbReference type="PRINTS" id="PR00503">
    <property type="entry name" value="BROMODOMAIN"/>
</dbReference>
<evidence type="ECO:0000256" key="3">
    <source>
        <dbReference type="ARBA" id="ARBA00023163"/>
    </source>
</evidence>
<keyword evidence="1" id="KW-0805">Transcription regulation</keyword>
<dbReference type="PANTHER" id="PTHR45926">
    <property type="entry name" value="OSJNBA0053K19.4 PROTEIN"/>
    <property type="match status" value="1"/>
</dbReference>
<feature type="compositionally biased region" description="Basic and acidic residues" evidence="5">
    <location>
        <begin position="61"/>
        <end position="70"/>
    </location>
</feature>
<feature type="region of interest" description="Disordered" evidence="5">
    <location>
        <begin position="351"/>
        <end position="393"/>
    </location>
</feature>
<dbReference type="InterPro" id="IPR001487">
    <property type="entry name" value="Bromodomain"/>
</dbReference>
<dbReference type="EMBL" id="OY731400">
    <property type="protein sequence ID" value="CAJ1942101.1"/>
    <property type="molecule type" value="Genomic_DNA"/>
</dbReference>
<gene>
    <name evidence="8" type="ORF">AYBTSS11_LOCUS10666</name>
</gene>
<dbReference type="Gramene" id="rna-AYBTSS11_LOCUS10666">
    <property type="protein sequence ID" value="CAJ1942101.1"/>
    <property type="gene ID" value="gene-AYBTSS11_LOCUS10666"/>
</dbReference>
<dbReference type="AlphaFoldDB" id="A0AA86SCA5"/>
<evidence type="ECO:0000313" key="9">
    <source>
        <dbReference type="Proteomes" id="UP001189624"/>
    </source>
</evidence>
<dbReference type="SUPFAM" id="SSF47370">
    <property type="entry name" value="Bromodomain"/>
    <property type="match status" value="1"/>
</dbReference>
<dbReference type="SMART" id="SM00297">
    <property type="entry name" value="BROMO"/>
    <property type="match status" value="1"/>
</dbReference>
<dbReference type="InterPro" id="IPR038336">
    <property type="entry name" value="NET_sf"/>
</dbReference>
<dbReference type="Proteomes" id="UP001189624">
    <property type="component" value="Chromosome 3"/>
</dbReference>
<evidence type="ECO:0008006" key="10">
    <source>
        <dbReference type="Google" id="ProtNLM"/>
    </source>
</evidence>
<evidence type="ECO:0000259" key="7">
    <source>
        <dbReference type="PROSITE" id="PS51525"/>
    </source>
</evidence>
<name>A0AA86SCA5_9FABA</name>
<feature type="compositionally biased region" description="Polar residues" evidence="5">
    <location>
        <begin position="48"/>
        <end position="57"/>
    </location>
</feature>
<evidence type="ECO:0000256" key="1">
    <source>
        <dbReference type="ARBA" id="ARBA00023015"/>
    </source>
</evidence>
<feature type="region of interest" description="Disordered" evidence="5">
    <location>
        <begin position="48"/>
        <end position="79"/>
    </location>
</feature>
<keyword evidence="9" id="KW-1185">Reference proteome</keyword>
<dbReference type="Pfam" id="PF17035">
    <property type="entry name" value="BET"/>
    <property type="match status" value="1"/>
</dbReference>
<dbReference type="InterPro" id="IPR027353">
    <property type="entry name" value="NET_dom"/>
</dbReference>
<dbReference type="Gene3D" id="1.20.920.10">
    <property type="entry name" value="Bromodomain-like"/>
    <property type="match status" value="1"/>
</dbReference>
<feature type="domain" description="Bromo" evidence="6">
    <location>
        <begin position="130"/>
        <end position="205"/>
    </location>
</feature>
<dbReference type="PROSITE" id="PS51525">
    <property type="entry name" value="NET"/>
    <property type="match status" value="1"/>
</dbReference>
<evidence type="ECO:0000259" key="6">
    <source>
        <dbReference type="PROSITE" id="PS50014"/>
    </source>
</evidence>